<dbReference type="InterPro" id="IPR045057">
    <property type="entry name" value="Gcn5-rel_NAT"/>
</dbReference>
<evidence type="ECO:0000259" key="1">
    <source>
        <dbReference type="PROSITE" id="PS51729"/>
    </source>
</evidence>
<dbReference type="InterPro" id="IPR016181">
    <property type="entry name" value="Acyl_CoA_acyltransferase"/>
</dbReference>
<sequence length="76" mass="8275">MLDGSLAVAAYLTRTDGSRVLTHTYVPEALRGRGVAERLARAALADARAEGRKVVPECSYMARFIQRHAAEFGDLV</sequence>
<organism evidence="2 3">
    <name type="scientific">Termitidicoccus mucosus</name>
    <dbReference type="NCBI Taxonomy" id="1184151"/>
    <lineage>
        <taxon>Bacteria</taxon>
        <taxon>Pseudomonadati</taxon>
        <taxon>Verrucomicrobiota</taxon>
        <taxon>Opitutia</taxon>
        <taxon>Opitutales</taxon>
        <taxon>Opitutaceae</taxon>
        <taxon>Termitidicoccus</taxon>
    </lineage>
</organism>
<dbReference type="InterPro" id="IPR031165">
    <property type="entry name" value="GNAT_YJDJ"/>
</dbReference>
<reference evidence="2 3" key="1">
    <citation type="submission" date="2016-01" db="EMBL/GenBank/DDBJ databases">
        <title>High potential of lignocellulose degradation of a new Verrucomicrobia species.</title>
        <authorList>
            <person name="Wang Y."/>
            <person name="Shi Y."/>
            <person name="Qiu Z."/>
            <person name="Liu S."/>
            <person name="Yang H."/>
        </authorList>
    </citation>
    <scope>NUCLEOTIDE SEQUENCE [LARGE SCALE GENOMIC DNA]</scope>
    <source>
        <strain evidence="2 3">TSB47</strain>
    </source>
</reference>
<comment type="caution">
    <text evidence="2">The sequence shown here is derived from an EMBL/GenBank/DDBJ whole genome shotgun (WGS) entry which is preliminary data.</text>
</comment>
<accession>A0A178IIC3</accession>
<dbReference type="EMBL" id="LRRQ01000083">
    <property type="protein sequence ID" value="OAM89680.1"/>
    <property type="molecule type" value="Genomic_DNA"/>
</dbReference>
<proteinExistence type="predicted"/>
<dbReference type="PANTHER" id="PTHR31435">
    <property type="entry name" value="PROTEIN NATD1"/>
    <property type="match status" value="1"/>
</dbReference>
<dbReference type="AlphaFoldDB" id="A0A178IIC3"/>
<dbReference type="PANTHER" id="PTHR31435:SF9">
    <property type="entry name" value="PROTEIN NATD1"/>
    <property type="match status" value="1"/>
</dbReference>
<dbReference type="SUPFAM" id="SSF55729">
    <property type="entry name" value="Acyl-CoA N-acyltransferases (Nat)"/>
    <property type="match status" value="1"/>
</dbReference>
<dbReference type="Pfam" id="PF14542">
    <property type="entry name" value="Acetyltransf_CG"/>
    <property type="match status" value="1"/>
</dbReference>
<keyword evidence="3" id="KW-1185">Reference proteome</keyword>
<name>A0A178IIC3_9BACT</name>
<evidence type="ECO:0000313" key="3">
    <source>
        <dbReference type="Proteomes" id="UP000078486"/>
    </source>
</evidence>
<dbReference type="Gene3D" id="3.40.630.30">
    <property type="match status" value="1"/>
</dbReference>
<protein>
    <recommendedName>
        <fullName evidence="1">N-acetyltransferase domain-containing protein</fullName>
    </recommendedName>
</protein>
<evidence type="ECO:0000313" key="2">
    <source>
        <dbReference type="EMBL" id="OAM89680.1"/>
    </source>
</evidence>
<dbReference type="PROSITE" id="PS51729">
    <property type="entry name" value="GNAT_YJDJ"/>
    <property type="match status" value="1"/>
</dbReference>
<dbReference type="STRING" id="1184151.AW736_08555"/>
<dbReference type="Proteomes" id="UP000078486">
    <property type="component" value="Unassembled WGS sequence"/>
</dbReference>
<gene>
    <name evidence="2" type="ORF">AW736_08555</name>
</gene>
<feature type="domain" description="N-acetyltransferase" evidence="1">
    <location>
        <begin position="1"/>
        <end position="76"/>
    </location>
</feature>